<dbReference type="InterPro" id="IPR000232">
    <property type="entry name" value="HSF_DNA-bd"/>
</dbReference>
<keyword evidence="6" id="KW-0010">Activator</keyword>
<dbReference type="SUPFAM" id="SSF46785">
    <property type="entry name" value="Winged helix' DNA-binding domain"/>
    <property type="match status" value="1"/>
</dbReference>
<reference evidence="12" key="3">
    <citation type="submission" date="2025-09" db="UniProtKB">
        <authorList>
            <consortium name="Ensembl"/>
        </authorList>
    </citation>
    <scope>IDENTIFICATION</scope>
</reference>
<dbReference type="Proteomes" id="UP000694395">
    <property type="component" value="Chromosome 18"/>
</dbReference>
<dbReference type="PANTHER" id="PTHR10015">
    <property type="entry name" value="HEAT SHOCK TRANSCRIPTION FACTOR"/>
    <property type="match status" value="1"/>
</dbReference>
<dbReference type="GO" id="GO:0005634">
    <property type="term" value="C:nucleus"/>
    <property type="evidence" value="ECO:0007669"/>
    <property type="project" value="UniProtKB-SubCell"/>
</dbReference>
<comment type="similarity">
    <text evidence="2 9">Belongs to the HSF family.</text>
</comment>
<evidence type="ECO:0000313" key="12">
    <source>
        <dbReference type="Ensembl" id="ENSOMYP00000026006.2"/>
    </source>
</evidence>
<dbReference type="GO" id="GO:0043565">
    <property type="term" value="F:sequence-specific DNA binding"/>
    <property type="evidence" value="ECO:0007669"/>
    <property type="project" value="InterPro"/>
</dbReference>
<evidence type="ECO:0000256" key="8">
    <source>
        <dbReference type="ARBA" id="ARBA00023242"/>
    </source>
</evidence>
<keyword evidence="13" id="KW-1185">Reference proteome</keyword>
<dbReference type="FunFam" id="1.10.10.10:FF:000027">
    <property type="entry name" value="Heat shock transcription factor 1"/>
    <property type="match status" value="1"/>
</dbReference>
<evidence type="ECO:0000256" key="9">
    <source>
        <dbReference type="RuleBase" id="RU004020"/>
    </source>
</evidence>
<keyword evidence="7" id="KW-0804">Transcription</keyword>
<dbReference type="PANTHER" id="PTHR10015:SF274">
    <property type="entry name" value="HEAT SHOCK FACTOR PROTEIN 1"/>
    <property type="match status" value="1"/>
</dbReference>
<evidence type="ECO:0000256" key="10">
    <source>
        <dbReference type="SAM" id="MobiDB-lite"/>
    </source>
</evidence>
<evidence type="ECO:0000256" key="7">
    <source>
        <dbReference type="ARBA" id="ARBA00023163"/>
    </source>
</evidence>
<keyword evidence="8" id="KW-0539">Nucleus</keyword>
<evidence type="ECO:0000256" key="2">
    <source>
        <dbReference type="ARBA" id="ARBA00006403"/>
    </source>
</evidence>
<dbReference type="Pfam" id="PF00447">
    <property type="entry name" value="HSF_DNA-bind"/>
    <property type="match status" value="1"/>
</dbReference>
<dbReference type="PRINTS" id="PR00056">
    <property type="entry name" value="HSFDOMAIN"/>
</dbReference>
<evidence type="ECO:0000256" key="6">
    <source>
        <dbReference type="ARBA" id="ARBA00023159"/>
    </source>
</evidence>
<evidence type="ECO:0000256" key="1">
    <source>
        <dbReference type="ARBA" id="ARBA00004123"/>
    </source>
</evidence>
<dbReference type="InterPro" id="IPR010542">
    <property type="entry name" value="Vert_HSTF_C"/>
</dbReference>
<protein>
    <submittedName>
        <fullName evidence="12">Heat shock transcription factor 1a</fullName>
    </submittedName>
</protein>
<dbReference type="Ensembl" id="ENSOMYT00000028451.2">
    <property type="protein sequence ID" value="ENSOMYP00000026006.2"/>
    <property type="gene ID" value="ENSOMYG00000012216.2"/>
</dbReference>
<proteinExistence type="inferred from homology"/>
<gene>
    <name evidence="12" type="primary">hsf1a</name>
</gene>
<dbReference type="Pfam" id="PF06546">
    <property type="entry name" value="Vert_HS_TF"/>
    <property type="match status" value="1"/>
</dbReference>
<dbReference type="PROSITE" id="PS00434">
    <property type="entry name" value="HSF_DOMAIN"/>
    <property type="match status" value="1"/>
</dbReference>
<dbReference type="AlphaFoldDB" id="A0A8C7VIT2"/>
<feature type="domain" description="HSF-type DNA-binding" evidence="11">
    <location>
        <begin position="60"/>
        <end position="84"/>
    </location>
</feature>
<reference evidence="12" key="1">
    <citation type="submission" date="2020-07" db="EMBL/GenBank/DDBJ databases">
        <title>A long reads based de novo assembly of the rainbow trout Arlee double haploid line genome.</title>
        <authorList>
            <person name="Gao G."/>
            <person name="Palti Y."/>
        </authorList>
    </citation>
    <scope>NUCLEOTIDE SEQUENCE [LARGE SCALE GENOMIC DNA]</scope>
</reference>
<dbReference type="Gene3D" id="1.10.10.10">
    <property type="entry name" value="Winged helix-like DNA-binding domain superfamily/Winged helix DNA-binding domain"/>
    <property type="match status" value="1"/>
</dbReference>
<dbReference type="GeneTree" id="ENSGT00940000163549"/>
<accession>A0A8C7VIT2</accession>
<keyword evidence="4" id="KW-0346">Stress response</keyword>
<dbReference type="InterPro" id="IPR036388">
    <property type="entry name" value="WH-like_DNA-bd_sf"/>
</dbReference>
<organism evidence="12 13">
    <name type="scientific">Oncorhynchus mykiss</name>
    <name type="common">Rainbow trout</name>
    <name type="synonym">Salmo gairdneri</name>
    <dbReference type="NCBI Taxonomy" id="8022"/>
    <lineage>
        <taxon>Eukaryota</taxon>
        <taxon>Metazoa</taxon>
        <taxon>Chordata</taxon>
        <taxon>Craniata</taxon>
        <taxon>Vertebrata</taxon>
        <taxon>Euteleostomi</taxon>
        <taxon>Actinopterygii</taxon>
        <taxon>Neopterygii</taxon>
        <taxon>Teleostei</taxon>
        <taxon>Protacanthopterygii</taxon>
        <taxon>Salmoniformes</taxon>
        <taxon>Salmonidae</taxon>
        <taxon>Salmoninae</taxon>
        <taxon>Oncorhynchus</taxon>
    </lineage>
</organism>
<keyword evidence="5" id="KW-0238">DNA-binding</keyword>
<keyword evidence="3" id="KW-0805">Transcription regulation</keyword>
<dbReference type="GO" id="GO:0003700">
    <property type="term" value="F:DNA-binding transcription factor activity"/>
    <property type="evidence" value="ECO:0007669"/>
    <property type="project" value="InterPro"/>
</dbReference>
<sequence length="490" mass="54252">MEFHGGGSGGVVVSGSNVPAFLMKLWTLIEDPDTDPLICWSPNGNSFHVFDQGQFSKDVLPKYFKHSNMTSFVRQLNMYGFRKVVHIEQGGLVKPEKDDMEFQHPYFIRGQEPLLENIKRKVTNVSNVKHEDLKMSSDDVSKILTNVQNIKGKQETIDSQIIAMKHENETLWREVASLRQKHVQQQKVVNKLIQFLVTLVQSNRVLGMKRKIPLMLNDSSSAHSMPKYSRQYSLEHLQASSSISPSGSPFTSTGLFTAESSLNNGPIISDVTDLAQASHVEVTNEWMEESTSPLVHIKEEPSSHVLEEVCPAEVVIGGAGVQVDTPLSPINFINSILQESNEPNAAPTPTTPTEQKCLSLACLDKSELSDHLDSIDNGLENLQTILNAQSINFESSPFFEVSLAFFLIQDLLSSDPPKGAERSDNYTAGKQLVQYTNQPMLLTDPLTNENGGADLPTLLEGDLYFSQDPEEEPTISLTSDIAAPDKPKLS</sequence>
<evidence type="ECO:0000256" key="4">
    <source>
        <dbReference type="ARBA" id="ARBA00023016"/>
    </source>
</evidence>
<evidence type="ECO:0000256" key="5">
    <source>
        <dbReference type="ARBA" id="ARBA00023125"/>
    </source>
</evidence>
<evidence type="ECO:0000256" key="3">
    <source>
        <dbReference type="ARBA" id="ARBA00023015"/>
    </source>
</evidence>
<feature type="region of interest" description="Disordered" evidence="10">
    <location>
        <begin position="465"/>
        <end position="490"/>
    </location>
</feature>
<name>A0A8C7VIT2_ONCMY</name>
<dbReference type="SMART" id="SM00415">
    <property type="entry name" value="HSF"/>
    <property type="match status" value="1"/>
</dbReference>
<dbReference type="InterPro" id="IPR036390">
    <property type="entry name" value="WH_DNA-bd_sf"/>
</dbReference>
<comment type="subcellular location">
    <subcellularLocation>
        <location evidence="1">Nucleus</location>
    </subcellularLocation>
</comment>
<reference evidence="12" key="2">
    <citation type="submission" date="2025-08" db="UniProtKB">
        <authorList>
            <consortium name="Ensembl"/>
        </authorList>
    </citation>
    <scope>IDENTIFICATION</scope>
</reference>
<evidence type="ECO:0000313" key="13">
    <source>
        <dbReference type="Proteomes" id="UP000694395"/>
    </source>
</evidence>
<evidence type="ECO:0000259" key="11">
    <source>
        <dbReference type="PROSITE" id="PS00434"/>
    </source>
</evidence>